<gene>
    <name evidence="3" type="primary">pepA</name>
    <name evidence="3" type="ORF">ACFOHL_11185</name>
</gene>
<feature type="chain" id="PRO_5047224217" evidence="1">
    <location>
        <begin position="24"/>
        <end position="268"/>
    </location>
</feature>
<dbReference type="RefSeq" id="WP_376920317.1">
    <property type="nucleotide sequence ID" value="NZ_JBHRSW010000018.1"/>
</dbReference>
<proteinExistence type="predicted"/>
<evidence type="ECO:0000256" key="1">
    <source>
        <dbReference type="SAM" id="SignalP"/>
    </source>
</evidence>
<evidence type="ECO:0000313" key="4">
    <source>
        <dbReference type="Proteomes" id="UP001595478"/>
    </source>
</evidence>
<accession>A0ABV7FSC9</accession>
<sequence>MVKAIKNLTAAALLAGMSTSAFSAGLPFVVDNSLGYTDVGVGTTFTADILSGNYQEVIVVTNAATGAFDATILLSYTSFQIFPNVSGLTTDYGLYSVINVSGNVTNNNLPTSISTGNWSGSFNMVLDVETDTNTFIQAAVTNGGVNFSAAELDDDIELFTGNIASGGSVGTAVGQGSGGFGLTGDNVTLSAAGENFFIDPDPFYNMLISDGDLEDFFIQIDFTAENVIQRFTGEASVEFSAAEVPEPSVIALLGLGIAGLAFGARRTK</sequence>
<dbReference type="Proteomes" id="UP001595478">
    <property type="component" value="Unassembled WGS sequence"/>
</dbReference>
<organism evidence="3 4">
    <name type="scientific">Agaribacter flavus</name>
    <dbReference type="NCBI Taxonomy" id="1902781"/>
    <lineage>
        <taxon>Bacteria</taxon>
        <taxon>Pseudomonadati</taxon>
        <taxon>Pseudomonadota</taxon>
        <taxon>Gammaproteobacteria</taxon>
        <taxon>Alteromonadales</taxon>
        <taxon>Alteromonadaceae</taxon>
        <taxon>Agaribacter</taxon>
    </lineage>
</organism>
<evidence type="ECO:0000313" key="3">
    <source>
        <dbReference type="EMBL" id="MFC3122183.1"/>
    </source>
</evidence>
<reference evidence="4" key="1">
    <citation type="journal article" date="2019" name="Int. J. Syst. Evol. Microbiol.">
        <title>The Global Catalogue of Microorganisms (GCM) 10K type strain sequencing project: providing services to taxonomists for standard genome sequencing and annotation.</title>
        <authorList>
            <consortium name="The Broad Institute Genomics Platform"/>
            <consortium name="The Broad Institute Genome Sequencing Center for Infectious Disease"/>
            <person name="Wu L."/>
            <person name="Ma J."/>
        </authorList>
    </citation>
    <scope>NUCLEOTIDE SEQUENCE [LARGE SCALE GENOMIC DNA]</scope>
    <source>
        <strain evidence="4">KCTC 52473</strain>
    </source>
</reference>
<feature type="domain" description="Ice-binding protein C-terminal" evidence="2">
    <location>
        <begin position="244"/>
        <end position="266"/>
    </location>
</feature>
<dbReference type="Pfam" id="PF07589">
    <property type="entry name" value="PEP-CTERM"/>
    <property type="match status" value="1"/>
</dbReference>
<evidence type="ECO:0000259" key="2">
    <source>
        <dbReference type="Pfam" id="PF07589"/>
    </source>
</evidence>
<dbReference type="NCBIfam" id="TIGR02595">
    <property type="entry name" value="PEP_CTERM"/>
    <property type="match status" value="1"/>
</dbReference>
<name>A0ABV7FSC9_9ALTE</name>
<protein>
    <submittedName>
        <fullName evidence="3">Flocculation-associated PEP-CTERM protein PepA</fullName>
    </submittedName>
</protein>
<comment type="caution">
    <text evidence="3">The sequence shown here is derived from an EMBL/GenBank/DDBJ whole genome shotgun (WGS) entry which is preliminary data.</text>
</comment>
<dbReference type="EMBL" id="JBHRSW010000018">
    <property type="protein sequence ID" value="MFC3122183.1"/>
    <property type="molecule type" value="Genomic_DNA"/>
</dbReference>
<dbReference type="InterPro" id="IPR013424">
    <property type="entry name" value="Ice-binding_C"/>
</dbReference>
<keyword evidence="4" id="KW-1185">Reference proteome</keyword>
<feature type="signal peptide" evidence="1">
    <location>
        <begin position="1"/>
        <end position="23"/>
    </location>
</feature>
<dbReference type="NCBIfam" id="NF033554">
    <property type="entry name" value="floc_PepA"/>
    <property type="match status" value="1"/>
</dbReference>
<keyword evidence="1" id="KW-0732">Signal</keyword>